<keyword evidence="3" id="KW-1185">Reference proteome</keyword>
<dbReference type="InterPro" id="IPR008579">
    <property type="entry name" value="UGlyAH_Cupin_dom"/>
</dbReference>
<dbReference type="CDD" id="cd02227">
    <property type="entry name" value="cupin_TM1112-like"/>
    <property type="match status" value="1"/>
</dbReference>
<dbReference type="PANTHER" id="PTHR33271">
    <property type="entry name" value="OS04G0445200 PROTEIN"/>
    <property type="match status" value="1"/>
</dbReference>
<dbReference type="Gene3D" id="2.60.120.10">
    <property type="entry name" value="Jelly Rolls"/>
    <property type="match status" value="1"/>
</dbReference>
<dbReference type="Pfam" id="PF05899">
    <property type="entry name" value="Cupin_3"/>
    <property type="match status" value="1"/>
</dbReference>
<evidence type="ECO:0000313" key="2">
    <source>
        <dbReference type="EMBL" id="BCR04229.1"/>
    </source>
</evidence>
<dbReference type="RefSeq" id="WP_221251647.1">
    <property type="nucleotide sequence ID" value="NZ_AP024355.1"/>
</dbReference>
<protein>
    <submittedName>
        <fullName evidence="2">Cupin</fullName>
    </submittedName>
</protein>
<accession>A0ABN6DWJ8</accession>
<reference evidence="2 3" key="2">
    <citation type="journal article" date="2021" name="Int. J. Syst. Evol. Microbiol.">
        <title>Isolation and Polyphasic Characterization of Desulfuromonas versatilis sp. Nov., an Electrogenic Bacteria Capable of Versatile Metabolism Isolated from a Graphene Oxide-Reducing Enrichment Culture.</title>
        <authorList>
            <person name="Xie L."/>
            <person name="Yoshida N."/>
            <person name="Ishii S."/>
            <person name="Meng L."/>
        </authorList>
    </citation>
    <scope>NUCLEOTIDE SEQUENCE [LARGE SCALE GENOMIC DNA]</scope>
    <source>
        <strain evidence="2 3">NIT-T3</strain>
    </source>
</reference>
<dbReference type="EMBL" id="AP024355">
    <property type="protein sequence ID" value="BCR04229.1"/>
    <property type="molecule type" value="Genomic_DNA"/>
</dbReference>
<proteinExistence type="predicted"/>
<reference evidence="2 3" key="1">
    <citation type="journal article" date="2016" name="C (Basel)">
        <title>Selective Growth of and Electricity Production by Marine Exoelectrogenic Bacteria in Self-Aggregated Hydrogel of Microbially Reduced Graphene Oxide.</title>
        <authorList>
            <person name="Yoshida N."/>
            <person name="Goto Y."/>
            <person name="Miyata Y."/>
        </authorList>
    </citation>
    <scope>NUCLEOTIDE SEQUENCE [LARGE SCALE GENOMIC DNA]</scope>
    <source>
        <strain evidence="2 3">NIT-T3</strain>
    </source>
</reference>
<feature type="domain" description="(S)-ureidoglycine aminohydrolase cupin" evidence="1">
    <location>
        <begin position="16"/>
        <end position="88"/>
    </location>
</feature>
<gene>
    <name evidence="2" type="ORF">DESUT3_12980</name>
</gene>
<evidence type="ECO:0000259" key="1">
    <source>
        <dbReference type="Pfam" id="PF05899"/>
    </source>
</evidence>
<organism evidence="2 3">
    <name type="scientific">Desulfuromonas versatilis</name>
    <dbReference type="NCBI Taxonomy" id="2802975"/>
    <lineage>
        <taxon>Bacteria</taxon>
        <taxon>Pseudomonadati</taxon>
        <taxon>Thermodesulfobacteriota</taxon>
        <taxon>Desulfuromonadia</taxon>
        <taxon>Desulfuromonadales</taxon>
        <taxon>Desulfuromonadaceae</taxon>
        <taxon>Desulfuromonas</taxon>
    </lineage>
</organism>
<dbReference type="InterPro" id="IPR011051">
    <property type="entry name" value="RmlC_Cupin_sf"/>
</dbReference>
<evidence type="ECO:0000313" key="3">
    <source>
        <dbReference type="Proteomes" id="UP001319827"/>
    </source>
</evidence>
<dbReference type="Proteomes" id="UP001319827">
    <property type="component" value="Chromosome"/>
</dbReference>
<dbReference type="InterPro" id="IPR014710">
    <property type="entry name" value="RmlC-like_jellyroll"/>
</dbReference>
<sequence>MRDISVKHNPPRAELEKLGVFSWPIWEKDVSDFPWTYGEREVCYLLEGEVTVTPQGGGPVTFGTGDLVSFPAGMSCFWQVTRAVRKHYRFG</sequence>
<dbReference type="PANTHER" id="PTHR33271:SF22">
    <property type="entry name" value="OS04G0445200 PROTEIN"/>
    <property type="match status" value="1"/>
</dbReference>
<name>A0ABN6DWJ8_9BACT</name>
<dbReference type="SUPFAM" id="SSF51182">
    <property type="entry name" value="RmlC-like cupins"/>
    <property type="match status" value="1"/>
</dbReference>